<name>A0ABQ4TP43_9HYPH</name>
<dbReference type="PANTHER" id="PTHR46401">
    <property type="entry name" value="GLYCOSYLTRANSFERASE WBBK-RELATED"/>
    <property type="match status" value="1"/>
</dbReference>
<dbReference type="EMBL" id="BPRA01000017">
    <property type="protein sequence ID" value="GJE57148.1"/>
    <property type="molecule type" value="Genomic_DNA"/>
</dbReference>
<keyword evidence="1" id="KW-0808">Transferase</keyword>
<evidence type="ECO:0000313" key="2">
    <source>
        <dbReference type="EMBL" id="GJE57148.1"/>
    </source>
</evidence>
<keyword evidence="3" id="KW-1185">Reference proteome</keyword>
<dbReference type="RefSeq" id="WP_238232569.1">
    <property type="nucleotide sequence ID" value="NZ_BPRA01000017.1"/>
</dbReference>
<reference evidence="2" key="1">
    <citation type="journal article" date="2021" name="Front. Microbiol.">
        <title>Comprehensive Comparative Genomics and Phenotyping of Methylobacterium Species.</title>
        <authorList>
            <person name="Alessa O."/>
            <person name="Ogura Y."/>
            <person name="Fujitani Y."/>
            <person name="Takami H."/>
            <person name="Hayashi T."/>
            <person name="Sahin N."/>
            <person name="Tani A."/>
        </authorList>
    </citation>
    <scope>NUCLEOTIDE SEQUENCE</scope>
    <source>
        <strain evidence="2">DSM 23674</strain>
    </source>
</reference>
<evidence type="ECO:0000256" key="1">
    <source>
        <dbReference type="ARBA" id="ARBA00022679"/>
    </source>
</evidence>
<dbReference type="Proteomes" id="UP001055101">
    <property type="component" value="Unassembled WGS sequence"/>
</dbReference>
<evidence type="ECO:0008006" key="4">
    <source>
        <dbReference type="Google" id="ProtNLM"/>
    </source>
</evidence>
<evidence type="ECO:0000313" key="3">
    <source>
        <dbReference type="Proteomes" id="UP001055101"/>
    </source>
</evidence>
<dbReference type="Gene3D" id="3.40.50.2000">
    <property type="entry name" value="Glycogen Phosphorylase B"/>
    <property type="match status" value="1"/>
</dbReference>
<dbReference type="PANTHER" id="PTHR46401:SF2">
    <property type="entry name" value="GLYCOSYLTRANSFERASE WBBK-RELATED"/>
    <property type="match status" value="1"/>
</dbReference>
<comment type="caution">
    <text evidence="2">The sequence shown here is derived from an EMBL/GenBank/DDBJ whole genome shotgun (WGS) entry which is preliminary data.</text>
</comment>
<dbReference type="Pfam" id="PF13692">
    <property type="entry name" value="Glyco_trans_1_4"/>
    <property type="match status" value="1"/>
</dbReference>
<sequence length="364" mass="38850">MTERPALRRRVYIDQTNMRGHVTGIERVALDLFAPERLAPHEVRALRSPSLLRMMLDQHIAVPARGLADRSALFVFPGFPPGPLALALGRRCVTYIHDTFLLTRPQDLNWRARAYMAPSFALAMRLGRTFLVNSQTTGEDLRRLCRRDALVALLRPAVRDVFGLAGLAGPAAYVAGEPLRLLAIGTIEPRKDYGAAVALTAALVAAGIPAELHIVGRVGWGRQTFLDAPPAFLTLHGYLDDSGLRSLAGRCHLLLSTAKAEGLGLPLLEIQHGGLPVVAPTGPVFAEVLGRSGLFIRPEDPEGSARALIGFARDGSLASAAAASRGNVARWNALAAADAIRFHRFLGEGASAYGGDPAAIVPPA</sequence>
<gene>
    <name evidence="2" type="ORF">EKPJFOCH_3660</name>
</gene>
<dbReference type="SUPFAM" id="SSF53756">
    <property type="entry name" value="UDP-Glycosyltransferase/glycogen phosphorylase"/>
    <property type="match status" value="1"/>
</dbReference>
<reference evidence="2" key="2">
    <citation type="submission" date="2021-08" db="EMBL/GenBank/DDBJ databases">
        <authorList>
            <person name="Tani A."/>
            <person name="Ola A."/>
            <person name="Ogura Y."/>
            <person name="Katsura K."/>
            <person name="Hayashi T."/>
        </authorList>
    </citation>
    <scope>NUCLEOTIDE SEQUENCE</scope>
    <source>
        <strain evidence="2">DSM 23674</strain>
    </source>
</reference>
<protein>
    <recommendedName>
        <fullName evidence="4">Glycosyl transferase family 1</fullName>
    </recommendedName>
</protein>
<proteinExistence type="predicted"/>
<accession>A0ABQ4TP43</accession>
<organism evidence="2 3">
    <name type="scientific">Methylobacterium thuringiense</name>
    <dbReference type="NCBI Taxonomy" id="1003091"/>
    <lineage>
        <taxon>Bacteria</taxon>
        <taxon>Pseudomonadati</taxon>
        <taxon>Pseudomonadota</taxon>
        <taxon>Alphaproteobacteria</taxon>
        <taxon>Hyphomicrobiales</taxon>
        <taxon>Methylobacteriaceae</taxon>
        <taxon>Methylobacterium</taxon>
    </lineage>
</organism>